<dbReference type="GO" id="GO:0005886">
    <property type="term" value="C:plasma membrane"/>
    <property type="evidence" value="ECO:0007669"/>
    <property type="project" value="UniProtKB-SubCell"/>
</dbReference>
<evidence type="ECO:0000256" key="10">
    <source>
        <dbReference type="ARBA" id="ARBA00022692"/>
    </source>
</evidence>
<comment type="pathway">
    <text evidence="3 19">Cofactor biosynthesis; adenosylcobalamin biosynthesis; adenosylcobalamin from cob(II)yrinate a,c-diamide: step 7/7.</text>
</comment>
<comment type="similarity">
    <text evidence="4 19">Belongs to the CobS family.</text>
</comment>
<evidence type="ECO:0000256" key="3">
    <source>
        <dbReference type="ARBA" id="ARBA00004663"/>
    </source>
</evidence>
<keyword evidence="21" id="KW-1185">Reference proteome</keyword>
<dbReference type="InterPro" id="IPR003805">
    <property type="entry name" value="CobS"/>
</dbReference>
<dbReference type="PANTHER" id="PTHR34148:SF1">
    <property type="entry name" value="ADENOSYLCOBINAMIDE-GDP RIBAZOLETRANSFERASE"/>
    <property type="match status" value="1"/>
</dbReference>
<comment type="cofactor">
    <cofactor evidence="1 19">
        <name>Mg(2+)</name>
        <dbReference type="ChEBI" id="CHEBI:18420"/>
    </cofactor>
</comment>
<comment type="function">
    <text evidence="14 19">Joins adenosylcobinamide-GDP and alpha-ribazole to generate adenosylcobalamin (Ado-cobalamin). Also synthesizes adenosylcobalamin 5'-phosphate from adenosylcobinamide-GDP and alpha-ribazole 5'-phosphate.</text>
</comment>
<comment type="caution">
    <text evidence="20">The sequence shown here is derived from an EMBL/GenBank/DDBJ whole genome shotgun (WGS) entry which is preliminary data.</text>
</comment>
<dbReference type="Proteomes" id="UP000027746">
    <property type="component" value="Unassembled WGS sequence"/>
</dbReference>
<evidence type="ECO:0000256" key="6">
    <source>
        <dbReference type="ARBA" id="ARBA00015850"/>
    </source>
</evidence>
<keyword evidence="11 19" id="KW-0460">Magnesium</keyword>
<feature type="transmembrane region" description="Helical" evidence="19">
    <location>
        <begin position="182"/>
        <end position="211"/>
    </location>
</feature>
<evidence type="ECO:0000256" key="18">
    <source>
        <dbReference type="ARBA" id="ARBA00049504"/>
    </source>
</evidence>
<comment type="subcellular location">
    <subcellularLocation>
        <location evidence="2 19">Cell membrane</location>
        <topology evidence="2 19">Multi-pass membrane protein</topology>
    </subcellularLocation>
</comment>
<feature type="transmembrane region" description="Helical" evidence="19">
    <location>
        <begin position="115"/>
        <end position="133"/>
    </location>
</feature>
<evidence type="ECO:0000256" key="16">
    <source>
        <dbReference type="ARBA" id="ARBA00032853"/>
    </source>
</evidence>
<dbReference type="GO" id="GO:0009236">
    <property type="term" value="P:cobalamin biosynthetic process"/>
    <property type="evidence" value="ECO:0007669"/>
    <property type="project" value="UniProtKB-UniRule"/>
</dbReference>
<evidence type="ECO:0000256" key="17">
    <source>
        <dbReference type="ARBA" id="ARBA00048623"/>
    </source>
</evidence>
<sequence length="249" mass="25318">MIKDDNSRAWEVIVALALLTRLPLPHAPSAAFARQAQAVWAFPLAGLAVALVAAVIGWLCMAAGLPVPVTAGLMLATLIVTCGAMHEDGLADTADGFWGGFEPARRLEIMKDSRIGTYGVLALGLGVGLRWMALSATLAVGVGPMVAAAVLSRGVLPVLMAWMPQARRTGLSHQVGRPSPSVALAALGIAVVLALVVAGWGVIWALVLAALAVGGLAALAQAKIGGQTGDVLGAAQQLAELVILLALIP</sequence>
<evidence type="ECO:0000256" key="14">
    <source>
        <dbReference type="ARBA" id="ARBA00025228"/>
    </source>
</evidence>
<keyword evidence="12 19" id="KW-1133">Transmembrane helix</keyword>
<feature type="transmembrane region" description="Helical" evidence="19">
    <location>
        <begin position="139"/>
        <end position="162"/>
    </location>
</feature>
<evidence type="ECO:0000256" key="8">
    <source>
        <dbReference type="ARBA" id="ARBA00022573"/>
    </source>
</evidence>
<dbReference type="GO" id="GO:0008818">
    <property type="term" value="F:cobalamin 5'-phosphate synthase activity"/>
    <property type="evidence" value="ECO:0007669"/>
    <property type="project" value="UniProtKB-UniRule"/>
</dbReference>
<proteinExistence type="inferred from homology"/>
<dbReference type="Pfam" id="PF02654">
    <property type="entry name" value="CobS"/>
    <property type="match status" value="1"/>
</dbReference>
<keyword evidence="9 19" id="KW-0808">Transferase</keyword>
<evidence type="ECO:0000256" key="2">
    <source>
        <dbReference type="ARBA" id="ARBA00004651"/>
    </source>
</evidence>
<evidence type="ECO:0000256" key="15">
    <source>
        <dbReference type="ARBA" id="ARBA00032605"/>
    </source>
</evidence>
<dbReference type="GeneID" id="68870675"/>
<evidence type="ECO:0000256" key="4">
    <source>
        <dbReference type="ARBA" id="ARBA00010561"/>
    </source>
</evidence>
<keyword evidence="7 19" id="KW-1003">Cell membrane</keyword>
<dbReference type="EC" id="2.7.8.26" evidence="5 19"/>
<dbReference type="AlphaFoldDB" id="A0A073J682"/>
<dbReference type="GO" id="GO:0051073">
    <property type="term" value="F:adenosylcobinamide-GDP ribazoletransferase activity"/>
    <property type="evidence" value="ECO:0007669"/>
    <property type="project" value="UniProtKB-UniRule"/>
</dbReference>
<dbReference type="EMBL" id="JAMD01000001">
    <property type="protein sequence ID" value="KEJ98123.1"/>
    <property type="molecule type" value="Genomic_DNA"/>
</dbReference>
<dbReference type="OrthoDB" id="9794626at2"/>
<dbReference type="NCBIfam" id="TIGR00317">
    <property type="entry name" value="cobS"/>
    <property type="match status" value="1"/>
</dbReference>
<keyword evidence="8 19" id="KW-0169">Cobalamin biosynthesis</keyword>
<reference evidence="20 21" key="1">
    <citation type="submission" date="2014-01" db="EMBL/GenBank/DDBJ databases">
        <title>Sulfitobacter sp. H3 (MCCC 1A00686) Genome Sequencing.</title>
        <authorList>
            <person name="Lai Q."/>
            <person name="Hong Z."/>
        </authorList>
    </citation>
    <scope>NUCLEOTIDE SEQUENCE [LARGE SCALE GENOMIC DNA]</scope>
    <source>
        <strain evidence="20 21">H3</strain>
    </source>
</reference>
<comment type="catalytic activity">
    <reaction evidence="18 19">
        <text>alpha-ribazole 5'-phosphate + adenosylcob(III)inamide-GDP = adenosylcob(III)alamin 5'-phosphate + GMP + H(+)</text>
        <dbReference type="Rhea" id="RHEA:23560"/>
        <dbReference type="ChEBI" id="CHEBI:15378"/>
        <dbReference type="ChEBI" id="CHEBI:57918"/>
        <dbReference type="ChEBI" id="CHEBI:58115"/>
        <dbReference type="ChEBI" id="CHEBI:60487"/>
        <dbReference type="ChEBI" id="CHEBI:60493"/>
        <dbReference type="EC" id="2.7.8.26"/>
    </reaction>
</comment>
<dbReference type="PANTHER" id="PTHR34148">
    <property type="entry name" value="ADENOSYLCOBINAMIDE-GDP RIBAZOLETRANSFERASE"/>
    <property type="match status" value="1"/>
</dbReference>
<protein>
    <recommendedName>
        <fullName evidence="6 19">Adenosylcobinamide-GDP ribazoletransferase</fullName>
        <ecNumber evidence="5 19">2.7.8.26</ecNumber>
    </recommendedName>
    <alternativeName>
        <fullName evidence="16 19">Cobalamin synthase</fullName>
    </alternativeName>
    <alternativeName>
        <fullName evidence="15 19">Cobalamin-5'-phosphate synthase</fullName>
    </alternativeName>
</protein>
<evidence type="ECO:0000256" key="5">
    <source>
        <dbReference type="ARBA" id="ARBA00013200"/>
    </source>
</evidence>
<evidence type="ECO:0000256" key="19">
    <source>
        <dbReference type="HAMAP-Rule" id="MF_00719"/>
    </source>
</evidence>
<gene>
    <name evidence="19" type="primary">cobS</name>
    <name evidence="20" type="ORF">SUH3_03765</name>
</gene>
<evidence type="ECO:0000313" key="20">
    <source>
        <dbReference type="EMBL" id="KEJ98123.1"/>
    </source>
</evidence>
<accession>A0A073J682</accession>
<feature type="transmembrane region" description="Helical" evidence="19">
    <location>
        <begin position="43"/>
        <end position="65"/>
    </location>
</feature>
<evidence type="ECO:0000256" key="1">
    <source>
        <dbReference type="ARBA" id="ARBA00001946"/>
    </source>
</evidence>
<comment type="catalytic activity">
    <reaction evidence="17 19">
        <text>alpha-ribazole + adenosylcob(III)inamide-GDP = adenosylcob(III)alamin + GMP + H(+)</text>
        <dbReference type="Rhea" id="RHEA:16049"/>
        <dbReference type="ChEBI" id="CHEBI:10329"/>
        <dbReference type="ChEBI" id="CHEBI:15378"/>
        <dbReference type="ChEBI" id="CHEBI:18408"/>
        <dbReference type="ChEBI" id="CHEBI:58115"/>
        <dbReference type="ChEBI" id="CHEBI:60487"/>
        <dbReference type="EC" id="2.7.8.26"/>
    </reaction>
</comment>
<evidence type="ECO:0000256" key="11">
    <source>
        <dbReference type="ARBA" id="ARBA00022842"/>
    </source>
</evidence>
<dbReference type="HAMAP" id="MF_00719">
    <property type="entry name" value="CobS"/>
    <property type="match status" value="1"/>
</dbReference>
<dbReference type="UniPathway" id="UPA00148">
    <property type="reaction ID" value="UER00238"/>
</dbReference>
<evidence type="ECO:0000256" key="13">
    <source>
        <dbReference type="ARBA" id="ARBA00023136"/>
    </source>
</evidence>
<evidence type="ECO:0000256" key="12">
    <source>
        <dbReference type="ARBA" id="ARBA00022989"/>
    </source>
</evidence>
<dbReference type="RefSeq" id="WP_037921580.1">
    <property type="nucleotide sequence ID" value="NZ_CP054599.1"/>
</dbReference>
<keyword evidence="13 19" id="KW-0472">Membrane</keyword>
<keyword evidence="10 19" id="KW-0812">Transmembrane</keyword>
<name>A0A073J682_9RHOB</name>
<organism evidence="20 21">
    <name type="scientific">Pseudosulfitobacter pseudonitzschiae</name>
    <dbReference type="NCBI Taxonomy" id="1402135"/>
    <lineage>
        <taxon>Bacteria</taxon>
        <taxon>Pseudomonadati</taxon>
        <taxon>Pseudomonadota</taxon>
        <taxon>Alphaproteobacteria</taxon>
        <taxon>Rhodobacterales</taxon>
        <taxon>Roseobacteraceae</taxon>
        <taxon>Pseudosulfitobacter</taxon>
    </lineage>
</organism>
<evidence type="ECO:0000313" key="21">
    <source>
        <dbReference type="Proteomes" id="UP000027746"/>
    </source>
</evidence>
<evidence type="ECO:0000256" key="9">
    <source>
        <dbReference type="ARBA" id="ARBA00022679"/>
    </source>
</evidence>
<evidence type="ECO:0000256" key="7">
    <source>
        <dbReference type="ARBA" id="ARBA00022475"/>
    </source>
</evidence>